<dbReference type="PROSITE" id="PS01091">
    <property type="entry name" value="TATD_3"/>
    <property type="match status" value="1"/>
</dbReference>
<evidence type="ECO:0000256" key="2">
    <source>
        <dbReference type="ARBA" id="ARBA00022801"/>
    </source>
</evidence>
<comment type="similarity">
    <text evidence="1">Belongs to the metallo-dependent hydrolases superfamily. TatD-type hydrolase family.</text>
</comment>
<dbReference type="Gene3D" id="3.20.20.140">
    <property type="entry name" value="Metal-dependent hydrolases"/>
    <property type="match status" value="1"/>
</dbReference>
<evidence type="ECO:0000313" key="3">
    <source>
        <dbReference type="EMBL" id="MCB6183289.1"/>
    </source>
</evidence>
<accession>A0ABS8D528</accession>
<dbReference type="Pfam" id="PF01026">
    <property type="entry name" value="TatD_DNase"/>
    <property type="match status" value="1"/>
</dbReference>
<dbReference type="GO" id="GO:0016787">
    <property type="term" value="F:hydrolase activity"/>
    <property type="evidence" value="ECO:0007669"/>
    <property type="project" value="UniProtKB-KW"/>
</dbReference>
<name>A0ABS8D528_9NEIS</name>
<dbReference type="InterPro" id="IPR018228">
    <property type="entry name" value="DNase_TatD-rel_CS"/>
</dbReference>
<proteinExistence type="inferred from homology"/>
<keyword evidence="4" id="KW-1185">Reference proteome</keyword>
<dbReference type="SUPFAM" id="SSF51556">
    <property type="entry name" value="Metallo-dependent hydrolases"/>
    <property type="match status" value="1"/>
</dbReference>
<keyword evidence="2 3" id="KW-0378">Hydrolase</keyword>
<evidence type="ECO:0000256" key="1">
    <source>
        <dbReference type="ARBA" id="ARBA00009275"/>
    </source>
</evidence>
<organism evidence="3 4">
    <name type="scientific">Leeia speluncae</name>
    <dbReference type="NCBI Taxonomy" id="2884804"/>
    <lineage>
        <taxon>Bacteria</taxon>
        <taxon>Pseudomonadati</taxon>
        <taxon>Pseudomonadota</taxon>
        <taxon>Betaproteobacteria</taxon>
        <taxon>Neisseriales</taxon>
        <taxon>Leeiaceae</taxon>
        <taxon>Leeia</taxon>
    </lineage>
</organism>
<evidence type="ECO:0000313" key="4">
    <source>
        <dbReference type="Proteomes" id="UP001165395"/>
    </source>
</evidence>
<comment type="caution">
    <text evidence="3">The sequence shown here is derived from an EMBL/GenBank/DDBJ whole genome shotgun (WGS) entry which is preliminary data.</text>
</comment>
<dbReference type="Proteomes" id="UP001165395">
    <property type="component" value="Unassembled WGS sequence"/>
</dbReference>
<reference evidence="3" key="1">
    <citation type="submission" date="2021-10" db="EMBL/GenBank/DDBJ databases">
        <title>The complete genome sequence of Leeia sp. TBRC 13508.</title>
        <authorList>
            <person name="Charoenyingcharoen P."/>
            <person name="Yukphan P."/>
        </authorList>
    </citation>
    <scope>NUCLEOTIDE SEQUENCE</scope>
    <source>
        <strain evidence="3">TBRC 13508</strain>
    </source>
</reference>
<dbReference type="InterPro" id="IPR001130">
    <property type="entry name" value="TatD-like"/>
</dbReference>
<dbReference type="EMBL" id="JAJBZT010000003">
    <property type="protein sequence ID" value="MCB6183289.1"/>
    <property type="molecule type" value="Genomic_DNA"/>
</dbReference>
<dbReference type="PANTHER" id="PTHR46124">
    <property type="entry name" value="D-AMINOACYL-TRNA DEACYLASE"/>
    <property type="match status" value="1"/>
</dbReference>
<dbReference type="RefSeq" id="WP_227179915.1">
    <property type="nucleotide sequence ID" value="NZ_JAJBZT010000003.1"/>
</dbReference>
<dbReference type="InterPro" id="IPR032466">
    <property type="entry name" value="Metal_Hydrolase"/>
</dbReference>
<dbReference type="CDD" id="cd01310">
    <property type="entry name" value="TatD_DNAse"/>
    <property type="match status" value="1"/>
</dbReference>
<dbReference type="PIRSF" id="PIRSF005902">
    <property type="entry name" value="DNase_TatD"/>
    <property type="match status" value="1"/>
</dbReference>
<protein>
    <submittedName>
        <fullName evidence="3">TatD family hydrolase</fullName>
    </submittedName>
</protein>
<dbReference type="PANTHER" id="PTHR46124:SF2">
    <property type="entry name" value="D-AMINOACYL-TRNA DEACYLASE"/>
    <property type="match status" value="1"/>
</dbReference>
<sequence length="258" mass="28504">MWIDTHCHLDAPEFKPDLATLMADAQQSGVSAWVVPAVTLATCTDVIALSEQQSACIPALGLHPIYADAVHEMSHIDQLDELLATHRPWAVGEIGLDFFVEGLDEKKQTDLFVAQLKLARKYDLPVVLHVRRSQDKILKYLRQFPVKGGFAHAFNGSDQQAMQFVQMGFKLGFGGAMTYSRALRIRHLAVTLPLDSIVIETDGPDIPPEWAPHQRHTPDQLPRIAKVLAALRGGIALDELSIQLRINTEVALGRALPV</sequence>
<gene>
    <name evidence="3" type="ORF">LIN78_07000</name>
</gene>